<evidence type="ECO:0000256" key="2">
    <source>
        <dbReference type="SAM" id="Phobius"/>
    </source>
</evidence>
<dbReference type="Proteomes" id="UP001230685">
    <property type="component" value="Unassembled WGS sequence"/>
</dbReference>
<proteinExistence type="predicted"/>
<evidence type="ECO:0000313" key="3">
    <source>
        <dbReference type="EMBL" id="MDP1025760.1"/>
    </source>
</evidence>
<accession>A0ABT9EFZ3</accession>
<evidence type="ECO:0000313" key="4">
    <source>
        <dbReference type="Proteomes" id="UP001230685"/>
    </source>
</evidence>
<keyword evidence="4" id="KW-1185">Reference proteome</keyword>
<keyword evidence="2" id="KW-0472">Membrane</keyword>
<gene>
    <name evidence="3" type="ORF">Q5H91_00900</name>
</gene>
<protein>
    <submittedName>
        <fullName evidence="3">Uncharacterized protein</fullName>
    </submittedName>
</protein>
<feature type="compositionally biased region" description="Low complexity" evidence="1">
    <location>
        <begin position="45"/>
        <end position="65"/>
    </location>
</feature>
<organism evidence="3 4">
    <name type="scientific">Sphingomonas aurea</name>
    <dbReference type="NCBI Taxonomy" id="3063994"/>
    <lineage>
        <taxon>Bacteria</taxon>
        <taxon>Pseudomonadati</taxon>
        <taxon>Pseudomonadota</taxon>
        <taxon>Alphaproteobacteria</taxon>
        <taxon>Sphingomonadales</taxon>
        <taxon>Sphingomonadaceae</taxon>
        <taxon>Sphingomonas</taxon>
    </lineage>
</organism>
<dbReference type="RefSeq" id="WP_305171347.1">
    <property type="nucleotide sequence ID" value="NZ_JAUUDS010000001.1"/>
</dbReference>
<sequence length="201" mass="21279">MSARIIGAGLGMVVIAGTLFVWRDRSMPREAGLADRVVVAPGNVTAPSRPAPTAAPTRPPAAAEAPAQVAVGDPPPLPEGLEGGFDPSAFAKSLRAERRDQQWAPGAEAGLRSSITRLPYMGPEANTLAVYCAATRCEASGKLPQASQENMNVAMMALQGEPLNDALKGAWPGNTWRRVQRTRLHHLDDPQARSARQRSAS</sequence>
<comment type="caution">
    <text evidence="3">The sequence shown here is derived from an EMBL/GenBank/DDBJ whole genome shotgun (WGS) entry which is preliminary data.</text>
</comment>
<name>A0ABT9EFZ3_9SPHN</name>
<dbReference type="EMBL" id="JAUUDS010000001">
    <property type="protein sequence ID" value="MDP1025760.1"/>
    <property type="molecule type" value="Genomic_DNA"/>
</dbReference>
<keyword evidence="2" id="KW-0812">Transmembrane</keyword>
<feature type="transmembrane region" description="Helical" evidence="2">
    <location>
        <begin position="6"/>
        <end position="22"/>
    </location>
</feature>
<reference evidence="3 4" key="1">
    <citation type="submission" date="2023-07" db="EMBL/GenBank/DDBJ databases">
        <authorList>
            <person name="Kim M.K."/>
        </authorList>
    </citation>
    <scope>NUCLEOTIDE SEQUENCE [LARGE SCALE GENOMIC DNA]</scope>
    <source>
        <strain evidence="3 4">KR1UV-12</strain>
    </source>
</reference>
<evidence type="ECO:0000256" key="1">
    <source>
        <dbReference type="SAM" id="MobiDB-lite"/>
    </source>
</evidence>
<keyword evidence="2" id="KW-1133">Transmembrane helix</keyword>
<feature type="region of interest" description="Disordered" evidence="1">
    <location>
        <begin position="43"/>
        <end position="65"/>
    </location>
</feature>